<evidence type="ECO:0000313" key="2">
    <source>
        <dbReference type="EMBL" id="KAF3002058.1"/>
    </source>
</evidence>
<comment type="caution">
    <text evidence="2">The sequence shown here is derived from an EMBL/GenBank/DDBJ whole genome shotgun (WGS) entry which is preliminary data.</text>
</comment>
<reference evidence="2" key="1">
    <citation type="submission" date="2019-04" db="EMBL/GenBank/DDBJ databases">
        <title>Sequencing of skin fungus with MAO and IRED activity.</title>
        <authorList>
            <person name="Marsaioli A.J."/>
            <person name="Bonatto J.M.C."/>
            <person name="Reis Junior O."/>
        </authorList>
    </citation>
    <scope>NUCLEOTIDE SEQUENCE</scope>
    <source>
        <strain evidence="2">30M1</strain>
    </source>
</reference>
<dbReference type="Proteomes" id="UP000801428">
    <property type="component" value="Unassembled WGS sequence"/>
</dbReference>
<protein>
    <submittedName>
        <fullName evidence="2">Uncharacterized protein</fullName>
    </submittedName>
</protein>
<feature type="region of interest" description="Disordered" evidence="1">
    <location>
        <begin position="462"/>
        <end position="511"/>
    </location>
</feature>
<name>A0A9P4TED8_CURKU</name>
<organism evidence="2 3">
    <name type="scientific">Curvularia kusanoi</name>
    <name type="common">Cochliobolus kusanoi</name>
    <dbReference type="NCBI Taxonomy" id="90978"/>
    <lineage>
        <taxon>Eukaryota</taxon>
        <taxon>Fungi</taxon>
        <taxon>Dikarya</taxon>
        <taxon>Ascomycota</taxon>
        <taxon>Pezizomycotina</taxon>
        <taxon>Dothideomycetes</taxon>
        <taxon>Pleosporomycetidae</taxon>
        <taxon>Pleosporales</taxon>
        <taxon>Pleosporineae</taxon>
        <taxon>Pleosporaceae</taxon>
        <taxon>Curvularia</taxon>
    </lineage>
</organism>
<dbReference type="OrthoDB" id="3776879at2759"/>
<feature type="compositionally biased region" description="Basic and acidic residues" evidence="1">
    <location>
        <begin position="467"/>
        <end position="480"/>
    </location>
</feature>
<evidence type="ECO:0000256" key="1">
    <source>
        <dbReference type="SAM" id="MobiDB-lite"/>
    </source>
</evidence>
<gene>
    <name evidence="2" type="ORF">E8E13_009146</name>
</gene>
<accession>A0A9P4TED8</accession>
<proteinExistence type="predicted"/>
<evidence type="ECO:0000313" key="3">
    <source>
        <dbReference type="Proteomes" id="UP000801428"/>
    </source>
</evidence>
<sequence length="511" mass="57577">MGLRLFAPAGEGQHELMPKRPEALGANATLQYSILGSTAAAAAYTSFATRYNHRVAPNFAPSRPALFIRSSAKLGLWAGVLGVAADWYYHSRFTSAVFAQRKQEAAPWKLYEKAKGLTIDDGCLVGAGLGLAASIPALLMRRLAAPRWTRCLGLANIGACAGMLATHGYLSYTGERKEAYARLNRQLERRSIAFWDLFWDKKAMAGFNPLIQLYIRHNALWYAQQLPDSAFDQADYQDADSVQSQDSASYTTSPESVYAQDDQSYYLPPFDYAEDLKYISVDATYAKIEEHEAEIAALLKEAEFILYVSAHRQYEYCHLQDADDEERRQRLEELQLLQITYNKLRSAAEQLQSRLINWRMSLQHKSIMDSSEPAKVSIAAWLPRSTHDFKTHNPALAIQELERTQAALDAEVRSFESSIAYPGYTKEKKDRWRMDLEDGRSLLRVADKIVWEFEKMQDAARQNPVLEQKERARPAREEQPAMKPAGARVDATAKSKSKPPSSDANLEIGKS</sequence>
<keyword evidence="3" id="KW-1185">Reference proteome</keyword>
<dbReference type="AlphaFoldDB" id="A0A9P4TED8"/>
<dbReference type="EMBL" id="SWKU01000012">
    <property type="protein sequence ID" value="KAF3002058.1"/>
    <property type="molecule type" value="Genomic_DNA"/>
</dbReference>